<evidence type="ECO:0000256" key="1">
    <source>
        <dbReference type="SAM" id="MobiDB-lite"/>
    </source>
</evidence>
<proteinExistence type="predicted"/>
<dbReference type="EMBL" id="GGFL01014140">
    <property type="protein sequence ID" value="MBW78318.1"/>
    <property type="molecule type" value="Transcribed_RNA"/>
</dbReference>
<accession>A0A2M4DMG4</accession>
<protein>
    <submittedName>
        <fullName evidence="2">Putative secreted protein</fullName>
    </submittedName>
</protein>
<organism evidence="2">
    <name type="scientific">Anopheles darlingi</name>
    <name type="common">Mosquito</name>
    <dbReference type="NCBI Taxonomy" id="43151"/>
    <lineage>
        <taxon>Eukaryota</taxon>
        <taxon>Metazoa</taxon>
        <taxon>Ecdysozoa</taxon>
        <taxon>Arthropoda</taxon>
        <taxon>Hexapoda</taxon>
        <taxon>Insecta</taxon>
        <taxon>Pterygota</taxon>
        <taxon>Neoptera</taxon>
        <taxon>Endopterygota</taxon>
        <taxon>Diptera</taxon>
        <taxon>Nematocera</taxon>
        <taxon>Culicoidea</taxon>
        <taxon>Culicidae</taxon>
        <taxon>Anophelinae</taxon>
        <taxon>Anopheles</taxon>
    </lineage>
</organism>
<name>A0A2M4DMG4_ANODA</name>
<dbReference type="AlphaFoldDB" id="A0A2M4DMG4"/>
<reference evidence="2" key="1">
    <citation type="submission" date="2018-01" db="EMBL/GenBank/DDBJ databases">
        <title>An insight into the sialome of Amazonian anophelines.</title>
        <authorList>
            <person name="Ribeiro J.M."/>
            <person name="Scarpassa V."/>
            <person name="Calvo E."/>
        </authorList>
    </citation>
    <scope>NUCLEOTIDE SEQUENCE</scope>
</reference>
<evidence type="ECO:0000313" key="2">
    <source>
        <dbReference type="EMBL" id="MBW78318.1"/>
    </source>
</evidence>
<feature type="region of interest" description="Disordered" evidence="1">
    <location>
        <begin position="48"/>
        <end position="80"/>
    </location>
</feature>
<feature type="compositionally biased region" description="Basic residues" evidence="1">
    <location>
        <begin position="62"/>
        <end position="72"/>
    </location>
</feature>
<sequence>MLSTQNDALSLLLALSHHLSPSLQCFLFLRFLAACQASRGHKLNSVGRVSLVHPPPPVGRPHTNHSKPHTAHTTHTPNCN</sequence>